<accession>A0A9Q8TYG0</accession>
<feature type="transmembrane region" description="Helical" evidence="1">
    <location>
        <begin position="84"/>
        <end position="110"/>
    </location>
</feature>
<feature type="transmembrane region" description="Helical" evidence="1">
    <location>
        <begin position="6"/>
        <end position="23"/>
    </location>
</feature>
<protein>
    <submittedName>
        <fullName evidence="2">YggT family protein</fullName>
    </submittedName>
</protein>
<reference evidence="2" key="1">
    <citation type="submission" date="2022-05" db="EMBL/GenBank/DDBJ databases">
        <title>Single-amplified genomics reveal most streamlined microbe among free-living bacteria.</title>
        <authorList>
            <person name="Roda-Garcia J."/>
            <person name="Haro-Moreno J.M."/>
            <person name="Rodriguez-Valera F."/>
            <person name="Almagro-Moreno S."/>
            <person name="Lopez-Perez M."/>
        </authorList>
    </citation>
    <scope>NUCLEOTIDE SEQUENCE</scope>
    <source>
        <strain evidence="2">TMED112-D2-2</strain>
    </source>
</reference>
<gene>
    <name evidence="2" type="ORF">M9B40_05225</name>
</gene>
<keyword evidence="1" id="KW-0472">Membrane</keyword>
<dbReference type="InterPro" id="IPR003425">
    <property type="entry name" value="CCB3/YggT"/>
</dbReference>
<proteinExistence type="predicted"/>
<feature type="transmembrane region" description="Helical" evidence="1">
    <location>
        <begin position="54"/>
        <end position="72"/>
    </location>
</feature>
<dbReference type="AlphaFoldDB" id="A0A9Q8TYG0"/>
<evidence type="ECO:0000313" key="2">
    <source>
        <dbReference type="EMBL" id="URQ63126.1"/>
    </source>
</evidence>
<name>A0A9Q8TYG0_9GAMM</name>
<dbReference type="GO" id="GO:0016020">
    <property type="term" value="C:membrane"/>
    <property type="evidence" value="ECO:0007669"/>
    <property type="project" value="InterPro"/>
</dbReference>
<sequence>MLVQFINIFIYLILILFLSELAKADSYNKISRIIKILLYPFLLVFNINYKKINIGLLILASLLAFIFYYISYPSIGFAAQANFAIFKVSMALLGILKFVIIGGVIISWIYAFGINFSNSFTSLIQQLYEVTVSVFRNIIPPAGGFDISPLIAFFAFQLAERLLSILLLEILPNLT</sequence>
<evidence type="ECO:0000313" key="3">
    <source>
        <dbReference type="Proteomes" id="UP001056381"/>
    </source>
</evidence>
<dbReference type="EMBL" id="CP097966">
    <property type="protein sequence ID" value="URQ63126.1"/>
    <property type="molecule type" value="Genomic_DNA"/>
</dbReference>
<keyword evidence="1" id="KW-0812">Transmembrane</keyword>
<keyword evidence="1" id="KW-1133">Transmembrane helix</keyword>
<dbReference type="Pfam" id="PF02325">
    <property type="entry name" value="CCB3_YggT"/>
    <property type="match status" value="1"/>
</dbReference>
<organism evidence="2 3">
    <name type="scientific">SAR86 cluster bacterium</name>
    <dbReference type="NCBI Taxonomy" id="2030880"/>
    <lineage>
        <taxon>Bacteria</taxon>
        <taxon>Pseudomonadati</taxon>
        <taxon>Pseudomonadota</taxon>
        <taxon>Gammaproteobacteria</taxon>
        <taxon>SAR86 cluster</taxon>
    </lineage>
</organism>
<evidence type="ECO:0000256" key="1">
    <source>
        <dbReference type="SAM" id="Phobius"/>
    </source>
</evidence>
<dbReference type="Proteomes" id="UP001056381">
    <property type="component" value="Chromosome"/>
</dbReference>
<keyword evidence="3" id="KW-1185">Reference proteome</keyword>
<feature type="transmembrane region" description="Helical" evidence="1">
    <location>
        <begin position="30"/>
        <end position="48"/>
    </location>
</feature>